<dbReference type="PROSITE" id="PS51318">
    <property type="entry name" value="TAT"/>
    <property type="match status" value="1"/>
</dbReference>
<proteinExistence type="predicted"/>
<protein>
    <recommendedName>
        <fullName evidence="4">Secreted protein</fullName>
    </recommendedName>
</protein>
<sequence>MPRTPRSPRRSLLRTASAAALTAAAALATTVTTTTPAAAQEPLPPPPPPLLHNVKYTVFSEQPFYVDIYYRDVDPPNWAAYSHNPYEFSPKAKAEIGPDRQWNLDVQLADPDQWAMVTATSGPGEATPNIHCVLAVDGVVVATDVGPKGALCSIRSW</sequence>
<dbReference type="InterPro" id="IPR006311">
    <property type="entry name" value="TAT_signal"/>
</dbReference>
<accession>A0A5N5UMY2</accession>
<organism evidence="2 3">
    <name type="scientific">Mycolicibacterium phlei DSM 43239 = CCUG 21000</name>
    <dbReference type="NCBI Taxonomy" id="1226750"/>
    <lineage>
        <taxon>Bacteria</taxon>
        <taxon>Bacillati</taxon>
        <taxon>Actinomycetota</taxon>
        <taxon>Actinomycetes</taxon>
        <taxon>Mycobacteriales</taxon>
        <taxon>Mycobacteriaceae</taxon>
        <taxon>Mycolicibacterium</taxon>
    </lineage>
</organism>
<evidence type="ECO:0000313" key="3">
    <source>
        <dbReference type="Proteomes" id="UP000325690"/>
    </source>
</evidence>
<dbReference type="EMBL" id="ANBP01000056">
    <property type="protein sequence ID" value="KAB7750955.1"/>
    <property type="molecule type" value="Genomic_DNA"/>
</dbReference>
<name>A0A5N5UMY2_MYCPH</name>
<keyword evidence="1" id="KW-0732">Signal</keyword>
<gene>
    <name evidence="2" type="ORF">MPHL21000_25340</name>
</gene>
<comment type="caution">
    <text evidence="2">The sequence shown here is derived from an EMBL/GenBank/DDBJ whole genome shotgun (WGS) entry which is preliminary data.</text>
</comment>
<dbReference type="InterPro" id="IPR016793">
    <property type="entry name" value="UCP021591"/>
</dbReference>
<feature type="chain" id="PRO_5024301780" description="Secreted protein" evidence="1">
    <location>
        <begin position="40"/>
        <end position="157"/>
    </location>
</feature>
<evidence type="ECO:0000313" key="2">
    <source>
        <dbReference type="EMBL" id="KAB7750955.1"/>
    </source>
</evidence>
<dbReference type="Proteomes" id="UP000325690">
    <property type="component" value="Unassembled WGS sequence"/>
</dbReference>
<evidence type="ECO:0008006" key="4">
    <source>
        <dbReference type="Google" id="ProtNLM"/>
    </source>
</evidence>
<dbReference type="AlphaFoldDB" id="A0A5N5UMY2"/>
<dbReference type="PIRSF" id="PIRSF021591">
    <property type="entry name" value="UCP021591"/>
    <property type="match status" value="1"/>
</dbReference>
<reference evidence="2 3" key="1">
    <citation type="submission" date="2012-10" db="EMBL/GenBank/DDBJ databases">
        <title>The draft sequence of the Mycobacterium pheli genome.</title>
        <authorList>
            <person name="Pettersson B.M.F."/>
            <person name="Das S."/>
            <person name="Dasgupta S."/>
            <person name="Bhattacharya A."/>
            <person name="Kirsebom L.A."/>
        </authorList>
    </citation>
    <scope>NUCLEOTIDE SEQUENCE [LARGE SCALE GENOMIC DNA]</scope>
    <source>
        <strain evidence="2 3">CCUG 21000</strain>
    </source>
</reference>
<evidence type="ECO:0000256" key="1">
    <source>
        <dbReference type="SAM" id="SignalP"/>
    </source>
</evidence>
<keyword evidence="3" id="KW-1185">Reference proteome</keyword>
<feature type="signal peptide" evidence="1">
    <location>
        <begin position="1"/>
        <end position="39"/>
    </location>
</feature>